<dbReference type="EMBL" id="PDKW01000042">
    <property type="protein sequence ID" value="PGH55668.1"/>
    <property type="molecule type" value="Genomic_DNA"/>
</dbReference>
<feature type="domain" description="SH3b" evidence="2">
    <location>
        <begin position="38"/>
        <end position="89"/>
    </location>
</feature>
<feature type="chain" id="PRO_5012180071" description="SH3b domain-containing protein" evidence="1">
    <location>
        <begin position="26"/>
        <end position="211"/>
    </location>
</feature>
<feature type="signal peptide" evidence="1">
    <location>
        <begin position="1"/>
        <end position="25"/>
    </location>
</feature>
<evidence type="ECO:0000259" key="2">
    <source>
        <dbReference type="Pfam" id="PF08239"/>
    </source>
</evidence>
<dbReference type="Proteomes" id="UP000225379">
    <property type="component" value="Unassembled WGS sequence"/>
</dbReference>
<organism evidence="3 4">
    <name type="scientific">Azospirillum palustre</name>
    <dbReference type="NCBI Taxonomy" id="2044885"/>
    <lineage>
        <taxon>Bacteria</taxon>
        <taxon>Pseudomonadati</taxon>
        <taxon>Pseudomonadota</taxon>
        <taxon>Alphaproteobacteria</taxon>
        <taxon>Rhodospirillales</taxon>
        <taxon>Azospirillaceae</taxon>
        <taxon>Azospirillum</taxon>
    </lineage>
</organism>
<comment type="caution">
    <text evidence="3">The sequence shown here is derived from an EMBL/GenBank/DDBJ whole genome shotgun (WGS) entry which is preliminary data.</text>
</comment>
<evidence type="ECO:0000313" key="3">
    <source>
        <dbReference type="EMBL" id="PGH55668.1"/>
    </source>
</evidence>
<reference evidence="4" key="1">
    <citation type="submission" date="2017-10" db="EMBL/GenBank/DDBJ databases">
        <authorList>
            <person name="Kravchenko I.K."/>
            <person name="Grouzdev D.S."/>
        </authorList>
    </citation>
    <scope>NUCLEOTIDE SEQUENCE [LARGE SCALE GENOMIC DNA]</scope>
    <source>
        <strain evidence="4">B2</strain>
    </source>
</reference>
<dbReference type="RefSeq" id="WP_098738383.1">
    <property type="nucleotide sequence ID" value="NZ_PDKW01000042.1"/>
</dbReference>
<keyword evidence="4" id="KW-1185">Reference proteome</keyword>
<evidence type="ECO:0000313" key="4">
    <source>
        <dbReference type="Proteomes" id="UP000225379"/>
    </source>
</evidence>
<dbReference type="AlphaFoldDB" id="A0A2B8BDP0"/>
<dbReference type="InterPro" id="IPR003646">
    <property type="entry name" value="SH3-like_bac-type"/>
</dbReference>
<keyword evidence="1" id="KW-0732">Signal</keyword>
<dbReference type="OrthoDB" id="7433551at2"/>
<protein>
    <recommendedName>
        <fullName evidence="2">SH3b domain-containing protein</fullName>
    </recommendedName>
</protein>
<name>A0A2B8BDP0_9PROT</name>
<dbReference type="Gene3D" id="2.30.30.40">
    <property type="entry name" value="SH3 Domains"/>
    <property type="match status" value="1"/>
</dbReference>
<sequence length="211" mass="22201">MSRSTIMVLVAVLGLAGTASVPALAASGDIHAVTGEKVNLRAGPSDDAAVRSTIMRGEDVVELRREGSWMGVRVLRTGEEGWLFSDLVKRQSTSTLGSGDSAPAPAGFGKLSPGFDGLVASMGEQLGYRFADKVEQGANGMLRVIPTQEWLYNTSRDTKMFAALALYQMWKNYNNGKPVTVTLGVQGPAAITIADAAKGPELTGPAFSPAR</sequence>
<proteinExistence type="predicted"/>
<dbReference type="Pfam" id="PF08239">
    <property type="entry name" value="SH3_3"/>
    <property type="match status" value="1"/>
</dbReference>
<evidence type="ECO:0000256" key="1">
    <source>
        <dbReference type="SAM" id="SignalP"/>
    </source>
</evidence>
<accession>A0A2B8BDP0</accession>
<gene>
    <name evidence="3" type="ORF">CRT60_20550</name>
</gene>